<gene>
    <name evidence="1" type="ORF">M378DRAFT_15969</name>
</gene>
<evidence type="ECO:0000313" key="1">
    <source>
        <dbReference type="EMBL" id="KIL57870.1"/>
    </source>
</evidence>
<dbReference type="HOGENOM" id="CLU_1342933_0_0_1"/>
<proteinExistence type="predicted"/>
<dbReference type="OrthoDB" id="298939at2759"/>
<accession>A0A0C2S575</accession>
<dbReference type="EMBL" id="KN818355">
    <property type="protein sequence ID" value="KIL57870.1"/>
    <property type="molecule type" value="Genomic_DNA"/>
</dbReference>
<dbReference type="AlphaFoldDB" id="A0A0C2S575"/>
<evidence type="ECO:0000313" key="2">
    <source>
        <dbReference type="Proteomes" id="UP000054549"/>
    </source>
</evidence>
<protein>
    <submittedName>
        <fullName evidence="1">Uncharacterized protein</fullName>
    </submittedName>
</protein>
<reference evidence="1 2" key="1">
    <citation type="submission" date="2014-04" db="EMBL/GenBank/DDBJ databases">
        <title>Evolutionary Origins and Diversification of the Mycorrhizal Mutualists.</title>
        <authorList>
            <consortium name="DOE Joint Genome Institute"/>
            <consortium name="Mycorrhizal Genomics Consortium"/>
            <person name="Kohler A."/>
            <person name="Kuo A."/>
            <person name="Nagy L.G."/>
            <person name="Floudas D."/>
            <person name="Copeland A."/>
            <person name="Barry K.W."/>
            <person name="Cichocki N."/>
            <person name="Veneault-Fourrey C."/>
            <person name="LaButti K."/>
            <person name="Lindquist E.A."/>
            <person name="Lipzen A."/>
            <person name="Lundell T."/>
            <person name="Morin E."/>
            <person name="Murat C."/>
            <person name="Riley R."/>
            <person name="Ohm R."/>
            <person name="Sun H."/>
            <person name="Tunlid A."/>
            <person name="Henrissat B."/>
            <person name="Grigoriev I.V."/>
            <person name="Hibbett D.S."/>
            <person name="Martin F."/>
        </authorList>
    </citation>
    <scope>NUCLEOTIDE SEQUENCE [LARGE SCALE GENOMIC DNA]</scope>
    <source>
        <strain evidence="1 2">Koide BX008</strain>
    </source>
</reference>
<dbReference type="Proteomes" id="UP000054549">
    <property type="component" value="Unassembled WGS sequence"/>
</dbReference>
<organism evidence="1 2">
    <name type="scientific">Amanita muscaria (strain Koide BX008)</name>
    <dbReference type="NCBI Taxonomy" id="946122"/>
    <lineage>
        <taxon>Eukaryota</taxon>
        <taxon>Fungi</taxon>
        <taxon>Dikarya</taxon>
        <taxon>Basidiomycota</taxon>
        <taxon>Agaricomycotina</taxon>
        <taxon>Agaricomycetes</taxon>
        <taxon>Agaricomycetidae</taxon>
        <taxon>Agaricales</taxon>
        <taxon>Pluteineae</taxon>
        <taxon>Amanitaceae</taxon>
        <taxon>Amanita</taxon>
    </lineage>
</organism>
<dbReference type="InParanoid" id="A0A0C2S575"/>
<dbReference type="STRING" id="946122.A0A0C2S575"/>
<keyword evidence="2" id="KW-1185">Reference proteome</keyword>
<sequence>MECRADNSLGGVTTIELKVRWPHSSSTALDFTHDLVGRIVLSETIQLPIPSSAKRLFQGQGLPPPNRLELIRNLEPGDGPHLPSHHFHARRGPSTSLFRIPLPVASLSFVNFGGEFTPVKFKVRASTSVSWRSDKRLVTVRKLVDVVEGLDDVALAKYVRGNDVPSITVKLWTIIRGIIRQGRAPAQNFRPRNTLLRHGRLLST</sequence>
<name>A0A0C2S575_AMAMK</name>